<dbReference type="SUPFAM" id="SSF51445">
    <property type="entry name" value="(Trans)glycosidases"/>
    <property type="match status" value="1"/>
</dbReference>
<evidence type="ECO:0000256" key="1">
    <source>
        <dbReference type="SAM" id="SignalP"/>
    </source>
</evidence>
<dbReference type="InterPro" id="IPR017853">
    <property type="entry name" value="GH"/>
</dbReference>
<dbReference type="AlphaFoldDB" id="A0A2P8I0I4"/>
<evidence type="ECO:0000313" key="4">
    <source>
        <dbReference type="Proteomes" id="UP000241118"/>
    </source>
</evidence>
<gene>
    <name evidence="3" type="ORF">B0I31_11647</name>
</gene>
<feature type="domain" description="CBM6" evidence="2">
    <location>
        <begin position="452"/>
        <end position="586"/>
    </location>
</feature>
<evidence type="ECO:0000259" key="2">
    <source>
        <dbReference type="PROSITE" id="PS51175"/>
    </source>
</evidence>
<dbReference type="Gene3D" id="3.20.20.80">
    <property type="entry name" value="Glycosidases"/>
    <property type="match status" value="1"/>
</dbReference>
<dbReference type="GO" id="GO:0030246">
    <property type="term" value="F:carbohydrate binding"/>
    <property type="evidence" value="ECO:0007669"/>
    <property type="project" value="InterPro"/>
</dbReference>
<dbReference type="InterPro" id="IPR005084">
    <property type="entry name" value="CBM6"/>
</dbReference>
<comment type="caution">
    <text evidence="3">The sequence shown here is derived from an EMBL/GenBank/DDBJ whole genome shotgun (WGS) entry which is preliminary data.</text>
</comment>
<keyword evidence="4" id="KW-1185">Reference proteome</keyword>
<accession>A0A2P8I0I4</accession>
<dbReference type="Gene3D" id="2.60.120.260">
    <property type="entry name" value="Galactose-binding domain-like"/>
    <property type="match status" value="2"/>
</dbReference>
<feature type="signal peptide" evidence="1">
    <location>
        <begin position="1"/>
        <end position="30"/>
    </location>
</feature>
<dbReference type="OrthoDB" id="9760056at2"/>
<dbReference type="RefSeq" id="WP_106619388.1">
    <property type="nucleotide sequence ID" value="NZ_PYAX01000016.1"/>
</dbReference>
<dbReference type="SUPFAM" id="SSF49785">
    <property type="entry name" value="Galactose-binding domain-like"/>
    <property type="match status" value="1"/>
</dbReference>
<dbReference type="EMBL" id="PYAX01000016">
    <property type="protein sequence ID" value="PSL51971.1"/>
    <property type="molecule type" value="Genomic_DNA"/>
</dbReference>
<dbReference type="Proteomes" id="UP000241118">
    <property type="component" value="Unassembled WGS sequence"/>
</dbReference>
<protein>
    <submittedName>
        <fullName evidence="3">Carbohydrate binding protein with CBM6 domain</fullName>
    </submittedName>
</protein>
<sequence length="867" mass="92755">MRHRPARSRIPIGAVAAALLLATLSPTAPTASGQAEPAAETLGVDLATSTGAFRGGATGILYGLGDPGVPSRDLIAGMKPRTIAQKPPDGEQHPNGDAVVVADDFFASGGSDVYINSQDIYSAWPYQDLGIDDYIARLKPQLEKVAARPDRDRFVWTIFNEPDWIWYGDWATKKDRFLADWTKVYRTVKSVLPNARIDGPGEASYNPGRLRDFLAYAKANDVLPDIVTWHELSPDSLNHYRAHYEDYRDIEKSLGIGPLPINITEYTNRRDTSVPGQLIQWITMLEDTKVDGQMAYWSLAGNLSDQAVRTSRANGGWWLTKWYADLSGDTVRVTPPRPSARDSLQGLATLDRDDAEATVLLGGTANPVDVAVSGLDRRVFGDHVDVRVAKTTWSGYEGDAGQPPVVAASRVRVSDGKITVKVPGGDRLAAYQVIVTPAGLAPAPVANAPWTSRHEAESGLVENAVVVDQADPSGWRYTTSGGKDVGYMNNAGSRVTVEVDVPRTGAYRLGVLYGTGGFVGRQALYVDDVHVSTLTFPATLNWQYRGRLDAPVQLTAGRHRVSLRTSDPTGFLGRPSDIALDRIDLTEVTGPERATYQLTDSRRSGGSVDRGVRALRALVPNAVVLRPGDAVTTYVSAAEDGYYSLSTTWFGAGRSTLGLALSGRRVTGGDLTADRAGAWTGSTTVHLKAGVTEAVLSNEGRTPMVVGTLTQVRDPGTDRRAVRVEAEAGQLDGGAMTASGPWASGGSYVGQLGNGGTMTVARPDGVRAAGQYNLTVAYAQAEKNTGHPYNTDAVTRFLDAAEAGGGTTRAPYRHNYTWDGFWAETSPLDLTTTGGAVTFGNATGWGPNVDWVQLAPLVAANSVTSRH</sequence>
<reference evidence="3 4" key="1">
    <citation type="submission" date="2018-03" db="EMBL/GenBank/DDBJ databases">
        <title>Genomic Encyclopedia of Type Strains, Phase III (KMG-III): the genomes of soil and plant-associated and newly described type strains.</title>
        <authorList>
            <person name="Whitman W."/>
        </authorList>
    </citation>
    <scope>NUCLEOTIDE SEQUENCE [LARGE SCALE GENOMIC DNA]</scope>
    <source>
        <strain evidence="3 4">CGMCC 4.7097</strain>
    </source>
</reference>
<keyword evidence="1" id="KW-0732">Signal</keyword>
<name>A0A2P8I0I4_SACCR</name>
<organism evidence="3 4">
    <name type="scientific">Saccharothrix carnea</name>
    <dbReference type="NCBI Taxonomy" id="1280637"/>
    <lineage>
        <taxon>Bacteria</taxon>
        <taxon>Bacillati</taxon>
        <taxon>Actinomycetota</taxon>
        <taxon>Actinomycetes</taxon>
        <taxon>Pseudonocardiales</taxon>
        <taxon>Pseudonocardiaceae</taxon>
        <taxon>Saccharothrix</taxon>
    </lineage>
</organism>
<evidence type="ECO:0000313" key="3">
    <source>
        <dbReference type="EMBL" id="PSL51971.1"/>
    </source>
</evidence>
<feature type="domain" description="CBM6" evidence="2">
    <location>
        <begin position="722"/>
        <end position="855"/>
    </location>
</feature>
<proteinExistence type="predicted"/>
<feature type="chain" id="PRO_5039697774" evidence="1">
    <location>
        <begin position="31"/>
        <end position="867"/>
    </location>
</feature>
<dbReference type="InterPro" id="IPR008979">
    <property type="entry name" value="Galactose-bd-like_sf"/>
</dbReference>
<dbReference type="PROSITE" id="PS51175">
    <property type="entry name" value="CBM6"/>
    <property type="match status" value="2"/>
</dbReference>